<dbReference type="AlphaFoldDB" id="A0A1I5S7F3"/>
<reference evidence="2 3" key="1">
    <citation type="submission" date="2016-10" db="EMBL/GenBank/DDBJ databases">
        <authorList>
            <person name="de Groot N.N."/>
        </authorList>
    </citation>
    <scope>NUCLEOTIDE SEQUENCE [LARGE SCALE GENOMIC DNA]</scope>
    <source>
        <strain evidence="2 3">DSM 15893</strain>
    </source>
</reference>
<proteinExistence type="predicted"/>
<evidence type="ECO:0000256" key="1">
    <source>
        <dbReference type="SAM" id="Phobius"/>
    </source>
</evidence>
<dbReference type="InterPro" id="IPR036412">
    <property type="entry name" value="HAD-like_sf"/>
</dbReference>
<dbReference type="STRING" id="1121869.SAMN03084138_02809"/>
<dbReference type="Gene3D" id="3.40.50.1000">
    <property type="entry name" value="HAD superfamily/HAD-like"/>
    <property type="match status" value="1"/>
</dbReference>
<sequence>MKIIRGDNQTLDYFLLYFSLSLWSYLWKKLGVSWIMKKLIVDLDGTLTRANTSDYKNVLPRSDVIEQVRTYKEHGFQIVIATARNMRTYEGNVGKINIHTLPIIIEWLDKHQVPYDEIIVGKPWCGHEGFYIDDRSIRPSEFAKLSYEEITQLFEEEKACS</sequence>
<gene>
    <name evidence="2" type="ORF">SAMN03084138_02809</name>
</gene>
<protein>
    <submittedName>
        <fullName evidence="2">Capsule biosynthesis phosphatase</fullName>
    </submittedName>
</protein>
<keyword evidence="1" id="KW-0472">Membrane</keyword>
<dbReference type="NCBIfam" id="TIGR01689">
    <property type="entry name" value="EcbF-BcbF"/>
    <property type="match status" value="1"/>
</dbReference>
<dbReference type="SUPFAM" id="SSF56784">
    <property type="entry name" value="HAD-like"/>
    <property type="match status" value="1"/>
</dbReference>
<dbReference type="Pfam" id="PF08282">
    <property type="entry name" value="Hydrolase_3"/>
    <property type="match status" value="1"/>
</dbReference>
<feature type="transmembrane region" description="Helical" evidence="1">
    <location>
        <begin position="12"/>
        <end position="28"/>
    </location>
</feature>
<evidence type="ECO:0000313" key="2">
    <source>
        <dbReference type="EMBL" id="SFP66640.1"/>
    </source>
</evidence>
<dbReference type="Proteomes" id="UP000182692">
    <property type="component" value="Unassembled WGS sequence"/>
</dbReference>
<evidence type="ECO:0000313" key="3">
    <source>
        <dbReference type="Proteomes" id="UP000182692"/>
    </source>
</evidence>
<keyword evidence="1" id="KW-0812">Transmembrane</keyword>
<organism evidence="2 3">
    <name type="scientific">Enterovibrio norvegicus DSM 15893</name>
    <dbReference type="NCBI Taxonomy" id="1121869"/>
    <lineage>
        <taxon>Bacteria</taxon>
        <taxon>Pseudomonadati</taxon>
        <taxon>Pseudomonadota</taxon>
        <taxon>Gammaproteobacteria</taxon>
        <taxon>Vibrionales</taxon>
        <taxon>Vibrionaceae</taxon>
        <taxon>Enterovibrio</taxon>
    </lineage>
</organism>
<dbReference type="InterPro" id="IPR010039">
    <property type="entry name" value="EcbF_BcbF"/>
</dbReference>
<name>A0A1I5S7F3_9GAMM</name>
<dbReference type="InterPro" id="IPR023214">
    <property type="entry name" value="HAD_sf"/>
</dbReference>
<dbReference type="EMBL" id="FOWR01000020">
    <property type="protein sequence ID" value="SFP66640.1"/>
    <property type="molecule type" value="Genomic_DNA"/>
</dbReference>
<accession>A0A1I5S7F3</accession>
<keyword evidence="1" id="KW-1133">Transmembrane helix</keyword>